<accession>A0AAN9XXA6</accession>
<keyword evidence="1" id="KW-0812">Transmembrane</keyword>
<keyword evidence="1" id="KW-0472">Membrane</keyword>
<comment type="caution">
    <text evidence="2">The sequence shown here is derived from an EMBL/GenBank/DDBJ whole genome shotgun (WGS) entry which is preliminary data.</text>
</comment>
<organism evidence="2 3">
    <name type="scientific">Parthenolecanium corni</name>
    <dbReference type="NCBI Taxonomy" id="536013"/>
    <lineage>
        <taxon>Eukaryota</taxon>
        <taxon>Metazoa</taxon>
        <taxon>Ecdysozoa</taxon>
        <taxon>Arthropoda</taxon>
        <taxon>Hexapoda</taxon>
        <taxon>Insecta</taxon>
        <taxon>Pterygota</taxon>
        <taxon>Neoptera</taxon>
        <taxon>Paraneoptera</taxon>
        <taxon>Hemiptera</taxon>
        <taxon>Sternorrhyncha</taxon>
        <taxon>Coccoidea</taxon>
        <taxon>Coccidae</taxon>
        <taxon>Parthenolecanium</taxon>
    </lineage>
</organism>
<name>A0AAN9XXA6_9HEMI</name>
<gene>
    <name evidence="2" type="ORF">V9T40_014856</name>
</gene>
<evidence type="ECO:0000256" key="1">
    <source>
        <dbReference type="SAM" id="Phobius"/>
    </source>
</evidence>
<feature type="transmembrane region" description="Helical" evidence="1">
    <location>
        <begin position="82"/>
        <end position="112"/>
    </location>
</feature>
<dbReference type="EMBL" id="JBBCAQ010000041">
    <property type="protein sequence ID" value="KAK7571252.1"/>
    <property type="molecule type" value="Genomic_DNA"/>
</dbReference>
<dbReference type="Proteomes" id="UP001367676">
    <property type="component" value="Unassembled WGS sequence"/>
</dbReference>
<sequence length="185" mass="21709">MAQFYGQTVYYKKSMNDERTLKILTLILLYSTKDTPALMIPYIVYRWFFTVMLAGLFVVSFMDVQSFVELTRAFSYIPTFTGFMNLFIPVALRLNCSVLVAILEFGVVEISLSRRIGIRLTRGTVEEWKWSGTEEDEKTKMPEKRLKMKKRLQYERCLSWSVLSSRHVVSIDPWPYYYQSPVGSE</sequence>
<proteinExistence type="predicted"/>
<keyword evidence="1" id="KW-1133">Transmembrane helix</keyword>
<reference evidence="2 3" key="1">
    <citation type="submission" date="2024-03" db="EMBL/GenBank/DDBJ databases">
        <title>Adaptation during the transition from Ophiocordyceps entomopathogen to insect associate is accompanied by gene loss and intensified selection.</title>
        <authorList>
            <person name="Ward C.M."/>
            <person name="Onetto C.A."/>
            <person name="Borneman A.R."/>
        </authorList>
    </citation>
    <scope>NUCLEOTIDE SEQUENCE [LARGE SCALE GENOMIC DNA]</scope>
    <source>
        <strain evidence="2">AWRI1</strain>
        <tissue evidence="2">Single Adult Female</tissue>
    </source>
</reference>
<keyword evidence="3" id="KW-1185">Reference proteome</keyword>
<evidence type="ECO:0000313" key="2">
    <source>
        <dbReference type="EMBL" id="KAK7571252.1"/>
    </source>
</evidence>
<evidence type="ECO:0000313" key="3">
    <source>
        <dbReference type="Proteomes" id="UP001367676"/>
    </source>
</evidence>
<dbReference type="AlphaFoldDB" id="A0AAN9XXA6"/>
<feature type="transmembrane region" description="Helical" evidence="1">
    <location>
        <begin position="43"/>
        <end position="62"/>
    </location>
</feature>
<protein>
    <submittedName>
        <fullName evidence="2">Uncharacterized protein</fullName>
    </submittedName>
</protein>